<evidence type="ECO:0000313" key="2">
    <source>
        <dbReference type="EMBL" id="MED6272584.1"/>
    </source>
</evidence>
<reference evidence="2 3" key="1">
    <citation type="submission" date="2021-06" db="EMBL/GenBank/DDBJ databases">
        <authorList>
            <person name="Palmer J.M."/>
        </authorList>
    </citation>
    <scope>NUCLEOTIDE SEQUENCE [LARGE SCALE GENOMIC DNA]</scope>
    <source>
        <strain evidence="2 3">CL_MEX2019</strain>
        <tissue evidence="2">Muscle</tissue>
    </source>
</reference>
<sequence length="102" mass="11311">MEEEETQRPHPMWQKDRHSPGIGTHHITATATKTNAIDHTSKKRTQPPHPTCCSSPCHPLAHSLDLPPQTPPNVVLMHVVLCILRRRTGGEDGLPPPLTENP</sequence>
<evidence type="ECO:0000256" key="1">
    <source>
        <dbReference type="SAM" id="MobiDB-lite"/>
    </source>
</evidence>
<protein>
    <submittedName>
        <fullName evidence="2">Uncharacterized protein</fullName>
    </submittedName>
</protein>
<feature type="compositionally biased region" description="Polar residues" evidence="1">
    <location>
        <begin position="27"/>
        <end position="38"/>
    </location>
</feature>
<feature type="region of interest" description="Disordered" evidence="1">
    <location>
        <begin position="1"/>
        <end position="53"/>
    </location>
</feature>
<evidence type="ECO:0000313" key="3">
    <source>
        <dbReference type="Proteomes" id="UP001352852"/>
    </source>
</evidence>
<accession>A0ABU7DC33</accession>
<name>A0ABU7DC33_9TELE</name>
<comment type="caution">
    <text evidence="2">The sequence shown here is derived from an EMBL/GenBank/DDBJ whole genome shotgun (WGS) entry which is preliminary data.</text>
</comment>
<organism evidence="2 3">
    <name type="scientific">Characodon lateralis</name>
    <dbReference type="NCBI Taxonomy" id="208331"/>
    <lineage>
        <taxon>Eukaryota</taxon>
        <taxon>Metazoa</taxon>
        <taxon>Chordata</taxon>
        <taxon>Craniata</taxon>
        <taxon>Vertebrata</taxon>
        <taxon>Euteleostomi</taxon>
        <taxon>Actinopterygii</taxon>
        <taxon>Neopterygii</taxon>
        <taxon>Teleostei</taxon>
        <taxon>Neoteleostei</taxon>
        <taxon>Acanthomorphata</taxon>
        <taxon>Ovalentaria</taxon>
        <taxon>Atherinomorphae</taxon>
        <taxon>Cyprinodontiformes</taxon>
        <taxon>Goodeidae</taxon>
        <taxon>Characodon</taxon>
    </lineage>
</organism>
<proteinExistence type="predicted"/>
<gene>
    <name evidence="2" type="ORF">CHARACLAT_031816</name>
</gene>
<keyword evidence="3" id="KW-1185">Reference proteome</keyword>
<dbReference type="EMBL" id="JAHUTJ010021716">
    <property type="protein sequence ID" value="MED6272584.1"/>
    <property type="molecule type" value="Genomic_DNA"/>
</dbReference>
<dbReference type="Proteomes" id="UP001352852">
    <property type="component" value="Unassembled WGS sequence"/>
</dbReference>